<keyword evidence="8" id="KW-1185">Reference proteome</keyword>
<dbReference type="GO" id="GO:0043565">
    <property type="term" value="F:sequence-specific DNA binding"/>
    <property type="evidence" value="ECO:0007669"/>
    <property type="project" value="InterPro"/>
</dbReference>
<protein>
    <submittedName>
        <fullName evidence="7">Regulatory Fis family protein</fullName>
    </submittedName>
</protein>
<dbReference type="PROSITE" id="PS00675">
    <property type="entry name" value="SIGMA54_INTERACT_1"/>
    <property type="match status" value="1"/>
</dbReference>
<dbReference type="InterPro" id="IPR058031">
    <property type="entry name" value="AAA_lid_NorR"/>
</dbReference>
<dbReference type="Proteomes" id="UP000246569">
    <property type="component" value="Unassembled WGS sequence"/>
</dbReference>
<evidence type="ECO:0000256" key="4">
    <source>
        <dbReference type="ARBA" id="ARBA00023125"/>
    </source>
</evidence>
<dbReference type="SUPFAM" id="SSF52540">
    <property type="entry name" value="P-loop containing nucleoside triphosphate hydrolases"/>
    <property type="match status" value="1"/>
</dbReference>
<dbReference type="PROSITE" id="PS00688">
    <property type="entry name" value="SIGMA54_INTERACT_3"/>
    <property type="match status" value="1"/>
</dbReference>
<dbReference type="Pfam" id="PF02830">
    <property type="entry name" value="V4R"/>
    <property type="match status" value="1"/>
</dbReference>
<reference evidence="7 8" key="1">
    <citation type="submission" date="2018-05" db="EMBL/GenBank/DDBJ databases">
        <title>Genomic Encyclopedia of Type Strains, Phase IV (KMG-IV): sequencing the most valuable type-strain genomes for metagenomic binning, comparative biology and taxonomic classification.</title>
        <authorList>
            <person name="Goeker M."/>
        </authorList>
    </citation>
    <scope>NUCLEOTIDE SEQUENCE [LARGE SCALE GENOMIC DNA]</scope>
    <source>
        <strain evidence="7 8">DSM 23606</strain>
    </source>
</reference>
<dbReference type="InterPro" id="IPR010523">
    <property type="entry name" value="XylR_N"/>
</dbReference>
<comment type="caution">
    <text evidence="7">The sequence shown here is derived from an EMBL/GenBank/DDBJ whole genome shotgun (WGS) entry which is preliminary data.</text>
</comment>
<dbReference type="InterPro" id="IPR003593">
    <property type="entry name" value="AAA+_ATPase"/>
</dbReference>
<dbReference type="Gene3D" id="1.10.8.60">
    <property type="match status" value="1"/>
</dbReference>
<organism evidence="7 8">
    <name type="scientific">Plasticicumulans acidivorans</name>
    <dbReference type="NCBI Taxonomy" id="886464"/>
    <lineage>
        <taxon>Bacteria</taxon>
        <taxon>Pseudomonadati</taxon>
        <taxon>Pseudomonadota</taxon>
        <taxon>Gammaproteobacteria</taxon>
        <taxon>Candidatus Competibacteraceae</taxon>
        <taxon>Plasticicumulans</taxon>
    </lineage>
</organism>
<evidence type="ECO:0000256" key="3">
    <source>
        <dbReference type="ARBA" id="ARBA00023015"/>
    </source>
</evidence>
<dbReference type="Pfam" id="PF00158">
    <property type="entry name" value="Sigma54_activat"/>
    <property type="match status" value="1"/>
</dbReference>
<dbReference type="InterPro" id="IPR025662">
    <property type="entry name" value="Sigma_54_int_dom_ATP-bd_1"/>
</dbReference>
<dbReference type="GO" id="GO:0005524">
    <property type="term" value="F:ATP binding"/>
    <property type="evidence" value="ECO:0007669"/>
    <property type="project" value="UniProtKB-KW"/>
</dbReference>
<dbReference type="Gene3D" id="1.10.10.60">
    <property type="entry name" value="Homeodomain-like"/>
    <property type="match status" value="1"/>
</dbReference>
<name>A0A317MS91_9GAMM</name>
<dbReference type="InterPro" id="IPR002197">
    <property type="entry name" value="HTH_Fis"/>
</dbReference>
<dbReference type="Pfam" id="PF25601">
    <property type="entry name" value="AAA_lid_14"/>
    <property type="match status" value="1"/>
</dbReference>
<keyword evidence="4" id="KW-0238">DNA-binding</keyword>
<dbReference type="SUPFAM" id="SSF111126">
    <property type="entry name" value="Ligand-binding domain in the NO signalling and Golgi transport"/>
    <property type="match status" value="1"/>
</dbReference>
<sequence>MPSAEQFAAIRERLEPLSSFVPQQQAARLMLGTQRMFLQSASAFGQMRAELIHTLGSPLARGVLKRYGYHAGFHDGHVLSAEYPQLDTEEQMHLGTLLHEHEGHARIETELEGTRVDLANGVLEIHSRWHDSIEAEQHLAQHGRCNEPACWTLAGYACGHLSYLLRREVVAVETACRVQGHDCCRFRVGFREDMEKHFPGCADDFRRIDLDRLFRELEQTVAAQRRTISELRVQLGAGDSGEPAAFAALIGQSPALRRAIDIARAVAAVSSTVMISGESGTGKELLARGIHDASARAGGPWIALNCATLTESLQSAELFGHVRGAFTGASSDKPGLFEAASGGTLFLDEVGELSASAQAALLRVLQEGVVTRIGEHRERRVDVRIIAATHRELEDCIAAGRFRADLWYRLNVVSIAMPALRERDNDLLILTQALIERFNARFARSVRELDPEVLRLFLHYPWPGNVRELANVLERAVLLCGGERITLHDLPERLIDWRPPVEFEPTLASVADSVRQQEREQLVAALRASGGRRHLAAAQLGISRATLWRRLKRHGLD</sequence>
<dbReference type="Gene3D" id="3.30.1380.20">
    <property type="entry name" value="Trafficking protein particle complex subunit 3"/>
    <property type="match status" value="1"/>
</dbReference>
<dbReference type="SMART" id="SM00382">
    <property type="entry name" value="AAA"/>
    <property type="match status" value="1"/>
</dbReference>
<accession>A0A317MS91</accession>
<gene>
    <name evidence="7" type="ORF">C7443_10989</name>
</gene>
<dbReference type="EMBL" id="QGTJ01000009">
    <property type="protein sequence ID" value="PWV59836.1"/>
    <property type="molecule type" value="Genomic_DNA"/>
</dbReference>
<dbReference type="PANTHER" id="PTHR32071:SF57">
    <property type="entry name" value="C4-DICARBOXYLATE TRANSPORT TRANSCRIPTIONAL REGULATORY PROTEIN DCTD"/>
    <property type="match status" value="1"/>
</dbReference>
<dbReference type="RefSeq" id="WP_170123635.1">
    <property type="nucleotide sequence ID" value="NZ_QGTJ01000009.1"/>
</dbReference>
<dbReference type="Pfam" id="PF02954">
    <property type="entry name" value="HTH_8"/>
    <property type="match status" value="1"/>
</dbReference>
<dbReference type="InterPro" id="IPR002078">
    <property type="entry name" value="Sigma_54_int"/>
</dbReference>
<evidence type="ECO:0000313" key="7">
    <source>
        <dbReference type="EMBL" id="PWV59836.1"/>
    </source>
</evidence>
<feature type="domain" description="Sigma-54 factor interaction" evidence="6">
    <location>
        <begin position="249"/>
        <end position="478"/>
    </location>
</feature>
<dbReference type="GO" id="GO:0006355">
    <property type="term" value="P:regulation of DNA-templated transcription"/>
    <property type="evidence" value="ECO:0007669"/>
    <property type="project" value="InterPro"/>
</dbReference>
<keyword evidence="5" id="KW-0804">Transcription</keyword>
<dbReference type="PROSITE" id="PS00676">
    <property type="entry name" value="SIGMA54_INTERACT_2"/>
    <property type="match status" value="1"/>
</dbReference>
<dbReference type="InterPro" id="IPR025944">
    <property type="entry name" value="Sigma_54_int_dom_CS"/>
</dbReference>
<dbReference type="InterPro" id="IPR004096">
    <property type="entry name" value="V4R"/>
</dbReference>
<dbReference type="InterPro" id="IPR024096">
    <property type="entry name" value="NO_sig/Golgi_transp_ligand-bd"/>
</dbReference>
<evidence type="ECO:0000256" key="5">
    <source>
        <dbReference type="ARBA" id="ARBA00023163"/>
    </source>
</evidence>
<keyword evidence="2" id="KW-0067">ATP-binding</keyword>
<dbReference type="AlphaFoldDB" id="A0A317MS91"/>
<dbReference type="InterPro" id="IPR027417">
    <property type="entry name" value="P-loop_NTPase"/>
</dbReference>
<dbReference type="InterPro" id="IPR009057">
    <property type="entry name" value="Homeodomain-like_sf"/>
</dbReference>
<evidence type="ECO:0000313" key="8">
    <source>
        <dbReference type="Proteomes" id="UP000246569"/>
    </source>
</evidence>
<dbReference type="SMART" id="SM00989">
    <property type="entry name" value="V4R"/>
    <property type="match status" value="1"/>
</dbReference>
<dbReference type="Gene3D" id="3.40.50.300">
    <property type="entry name" value="P-loop containing nucleotide triphosphate hydrolases"/>
    <property type="match status" value="1"/>
</dbReference>
<dbReference type="InterPro" id="IPR025943">
    <property type="entry name" value="Sigma_54_int_dom_ATP-bd_2"/>
</dbReference>
<dbReference type="FunFam" id="3.40.50.300:FF:000006">
    <property type="entry name" value="DNA-binding transcriptional regulator NtrC"/>
    <property type="match status" value="1"/>
</dbReference>
<proteinExistence type="predicted"/>
<dbReference type="Pfam" id="PF06505">
    <property type="entry name" value="XylR_N"/>
    <property type="match status" value="1"/>
</dbReference>
<dbReference type="CDD" id="cd00009">
    <property type="entry name" value="AAA"/>
    <property type="match status" value="1"/>
</dbReference>
<dbReference type="PRINTS" id="PR01590">
    <property type="entry name" value="HTHFIS"/>
</dbReference>
<keyword evidence="3" id="KW-0805">Transcription regulation</keyword>
<dbReference type="SUPFAM" id="SSF46689">
    <property type="entry name" value="Homeodomain-like"/>
    <property type="match status" value="1"/>
</dbReference>
<evidence type="ECO:0000256" key="1">
    <source>
        <dbReference type="ARBA" id="ARBA00022741"/>
    </source>
</evidence>
<evidence type="ECO:0000256" key="2">
    <source>
        <dbReference type="ARBA" id="ARBA00022840"/>
    </source>
</evidence>
<keyword evidence="1" id="KW-0547">Nucleotide-binding</keyword>
<dbReference type="PANTHER" id="PTHR32071">
    <property type="entry name" value="TRANSCRIPTIONAL REGULATORY PROTEIN"/>
    <property type="match status" value="1"/>
</dbReference>
<dbReference type="PROSITE" id="PS50045">
    <property type="entry name" value="SIGMA54_INTERACT_4"/>
    <property type="match status" value="1"/>
</dbReference>
<evidence type="ECO:0000259" key="6">
    <source>
        <dbReference type="PROSITE" id="PS50045"/>
    </source>
</evidence>